<name>A0ABV1DYY4_9FIRM</name>
<evidence type="ECO:0000256" key="3">
    <source>
        <dbReference type="ARBA" id="ARBA00022989"/>
    </source>
</evidence>
<dbReference type="InterPro" id="IPR012340">
    <property type="entry name" value="NA-bd_OB-fold"/>
</dbReference>
<keyword evidence="4 5" id="KW-0472">Membrane</keyword>
<proteinExistence type="predicted"/>
<dbReference type="EMBL" id="JBBMFD010000006">
    <property type="protein sequence ID" value="MEQ2440262.1"/>
    <property type="molecule type" value="Genomic_DNA"/>
</dbReference>
<dbReference type="Gene3D" id="2.40.50.140">
    <property type="entry name" value="Nucleic acid-binding proteins"/>
    <property type="match status" value="1"/>
</dbReference>
<keyword evidence="3 5" id="KW-1133">Transmembrane helix</keyword>
<evidence type="ECO:0000256" key="2">
    <source>
        <dbReference type="ARBA" id="ARBA00022692"/>
    </source>
</evidence>
<dbReference type="PANTHER" id="PTHR33507">
    <property type="entry name" value="INNER MEMBRANE PROTEIN YBBJ"/>
    <property type="match status" value="1"/>
</dbReference>
<reference evidence="7 8" key="1">
    <citation type="submission" date="2024-03" db="EMBL/GenBank/DDBJ databases">
        <title>Human intestinal bacterial collection.</title>
        <authorList>
            <person name="Pauvert C."/>
            <person name="Hitch T.C.A."/>
            <person name="Clavel T."/>
        </authorList>
    </citation>
    <scope>NUCLEOTIDE SEQUENCE [LARGE SCALE GENOMIC DNA]</scope>
    <source>
        <strain evidence="7 8">CLA-JM-H44</strain>
    </source>
</reference>
<keyword evidence="2 5" id="KW-0812">Transmembrane</keyword>
<sequence length="150" mass="15964">MDVFAIVWLVAILVLALVEAGTTQLVAIWFVVGSVGAFVANLFNTPLWVQLIVFVAVSILSLALTRPFLKKYLAVKKVSTNADRYVGETAVVTDAIDNSLAKGQVKVLGSIWTARSADGSAIAEGARVRVEAIDGVKLIVVPVEDEGPQK</sequence>
<evidence type="ECO:0000313" key="8">
    <source>
        <dbReference type="Proteomes" id="UP001489509"/>
    </source>
</evidence>
<keyword evidence="8" id="KW-1185">Reference proteome</keyword>
<dbReference type="InterPro" id="IPR002810">
    <property type="entry name" value="NfeD-like_C"/>
</dbReference>
<dbReference type="SUPFAM" id="SSF141322">
    <property type="entry name" value="NfeD domain-like"/>
    <property type="match status" value="1"/>
</dbReference>
<evidence type="ECO:0000256" key="4">
    <source>
        <dbReference type="ARBA" id="ARBA00023136"/>
    </source>
</evidence>
<comment type="subcellular location">
    <subcellularLocation>
        <location evidence="1">Membrane</location>
        <topology evidence="1">Multi-pass membrane protein</topology>
    </subcellularLocation>
</comment>
<evidence type="ECO:0000256" key="1">
    <source>
        <dbReference type="ARBA" id="ARBA00004141"/>
    </source>
</evidence>
<protein>
    <submittedName>
        <fullName evidence="7">NfeD family protein</fullName>
    </submittedName>
</protein>
<feature type="domain" description="NfeD-like C-terminal" evidence="6">
    <location>
        <begin position="82"/>
        <end position="142"/>
    </location>
</feature>
<dbReference type="InterPro" id="IPR052165">
    <property type="entry name" value="Membrane_assoc_protease"/>
</dbReference>
<evidence type="ECO:0000259" key="6">
    <source>
        <dbReference type="Pfam" id="PF01957"/>
    </source>
</evidence>
<accession>A0ABV1DYY4</accession>
<evidence type="ECO:0000313" key="7">
    <source>
        <dbReference type="EMBL" id="MEQ2440262.1"/>
    </source>
</evidence>
<dbReference type="RefSeq" id="WP_349218710.1">
    <property type="nucleotide sequence ID" value="NZ_JBBMFD010000006.1"/>
</dbReference>
<organism evidence="7 8">
    <name type="scientific">Solibaculum intestinale</name>
    <dbReference type="NCBI Taxonomy" id="3133165"/>
    <lineage>
        <taxon>Bacteria</taxon>
        <taxon>Bacillati</taxon>
        <taxon>Bacillota</taxon>
        <taxon>Clostridia</taxon>
        <taxon>Eubacteriales</taxon>
        <taxon>Oscillospiraceae</taxon>
        <taxon>Solibaculum</taxon>
    </lineage>
</organism>
<gene>
    <name evidence="7" type="ORF">WMO26_05410</name>
</gene>
<feature type="transmembrane region" description="Helical" evidence="5">
    <location>
        <begin position="47"/>
        <end position="69"/>
    </location>
</feature>
<dbReference type="Proteomes" id="UP001489509">
    <property type="component" value="Unassembled WGS sequence"/>
</dbReference>
<comment type="caution">
    <text evidence="7">The sequence shown here is derived from an EMBL/GenBank/DDBJ whole genome shotgun (WGS) entry which is preliminary data.</text>
</comment>
<dbReference type="PANTHER" id="PTHR33507:SF3">
    <property type="entry name" value="INNER MEMBRANE PROTEIN YBBJ"/>
    <property type="match status" value="1"/>
</dbReference>
<dbReference type="Pfam" id="PF01957">
    <property type="entry name" value="NfeD"/>
    <property type="match status" value="1"/>
</dbReference>
<evidence type="ECO:0000256" key="5">
    <source>
        <dbReference type="SAM" id="Phobius"/>
    </source>
</evidence>